<dbReference type="Proteomes" id="UP000886998">
    <property type="component" value="Unassembled WGS sequence"/>
</dbReference>
<proteinExistence type="predicted"/>
<name>A0A8X6MJ07_9ARAC</name>
<comment type="caution">
    <text evidence="1">The sequence shown here is derived from an EMBL/GenBank/DDBJ whole genome shotgun (WGS) entry which is preliminary data.</text>
</comment>
<sequence>MGNFLRDDYTYPTKQLSAKNACSELKRKGVLEGAEATYVVQRRRTELCEEHKAFPREAESLLQIQWWLIPSSFPSKRNRGMKDLASSMAKLQESFIQSIVLDILYPSCFARLVYNGLGLHLAGISLPSECMRELNFQHVWQQLFIET</sequence>
<keyword evidence="2" id="KW-1185">Reference proteome</keyword>
<reference evidence="1" key="1">
    <citation type="submission" date="2020-08" db="EMBL/GenBank/DDBJ databases">
        <title>Multicomponent nature underlies the extraordinary mechanical properties of spider dragline silk.</title>
        <authorList>
            <person name="Kono N."/>
            <person name="Nakamura H."/>
            <person name="Mori M."/>
            <person name="Yoshida Y."/>
            <person name="Ohtoshi R."/>
            <person name="Malay A.D."/>
            <person name="Moran D.A.P."/>
            <person name="Tomita M."/>
            <person name="Numata K."/>
            <person name="Arakawa K."/>
        </authorList>
    </citation>
    <scope>NUCLEOTIDE SEQUENCE</scope>
</reference>
<evidence type="ECO:0000313" key="2">
    <source>
        <dbReference type="Proteomes" id="UP000886998"/>
    </source>
</evidence>
<accession>A0A8X6MJ07</accession>
<evidence type="ECO:0000313" key="1">
    <source>
        <dbReference type="EMBL" id="GFS56029.1"/>
    </source>
</evidence>
<gene>
    <name evidence="1" type="ORF">TNIN_394441</name>
</gene>
<dbReference type="AlphaFoldDB" id="A0A8X6MJ07"/>
<dbReference type="EMBL" id="BMAV01027072">
    <property type="protein sequence ID" value="GFS56029.1"/>
    <property type="molecule type" value="Genomic_DNA"/>
</dbReference>
<protein>
    <submittedName>
        <fullName evidence="1">Uncharacterized protein</fullName>
    </submittedName>
</protein>
<organism evidence="1 2">
    <name type="scientific">Trichonephila inaurata madagascariensis</name>
    <dbReference type="NCBI Taxonomy" id="2747483"/>
    <lineage>
        <taxon>Eukaryota</taxon>
        <taxon>Metazoa</taxon>
        <taxon>Ecdysozoa</taxon>
        <taxon>Arthropoda</taxon>
        <taxon>Chelicerata</taxon>
        <taxon>Arachnida</taxon>
        <taxon>Araneae</taxon>
        <taxon>Araneomorphae</taxon>
        <taxon>Entelegynae</taxon>
        <taxon>Araneoidea</taxon>
        <taxon>Nephilidae</taxon>
        <taxon>Trichonephila</taxon>
        <taxon>Trichonephila inaurata</taxon>
    </lineage>
</organism>